<protein>
    <submittedName>
        <fullName evidence="1">Uncharacterized protein</fullName>
    </submittedName>
</protein>
<evidence type="ECO:0000313" key="1">
    <source>
        <dbReference type="EMBL" id="KAF9322526.1"/>
    </source>
</evidence>
<dbReference type="AlphaFoldDB" id="A0A9P5S9D6"/>
<sequence length="103" mass="11299">SDHSGHGATNLRSFKIFVVVDGDAVASKSYAVFERLAELECLTALSIRPTSTYFSTLAQGLDLTLASGLGRLATMTRPAKLDFPYTVKNMSSKDVAWMKKHWT</sequence>
<accession>A0A9P5S9D6</accession>
<dbReference type="EMBL" id="JAAAUY010001526">
    <property type="protein sequence ID" value="KAF9322526.1"/>
    <property type="molecule type" value="Genomic_DNA"/>
</dbReference>
<comment type="caution">
    <text evidence="1">The sequence shown here is derived from an EMBL/GenBank/DDBJ whole genome shotgun (WGS) entry which is preliminary data.</text>
</comment>
<organism evidence="1 2">
    <name type="scientific">Podila minutissima</name>
    <dbReference type="NCBI Taxonomy" id="64525"/>
    <lineage>
        <taxon>Eukaryota</taxon>
        <taxon>Fungi</taxon>
        <taxon>Fungi incertae sedis</taxon>
        <taxon>Mucoromycota</taxon>
        <taxon>Mortierellomycotina</taxon>
        <taxon>Mortierellomycetes</taxon>
        <taxon>Mortierellales</taxon>
        <taxon>Mortierellaceae</taxon>
        <taxon>Podila</taxon>
    </lineage>
</organism>
<proteinExistence type="predicted"/>
<evidence type="ECO:0000313" key="2">
    <source>
        <dbReference type="Proteomes" id="UP000696485"/>
    </source>
</evidence>
<name>A0A9P5S9D6_9FUNG</name>
<keyword evidence="2" id="KW-1185">Reference proteome</keyword>
<feature type="non-terminal residue" evidence="1">
    <location>
        <position position="1"/>
    </location>
</feature>
<dbReference type="Proteomes" id="UP000696485">
    <property type="component" value="Unassembled WGS sequence"/>
</dbReference>
<gene>
    <name evidence="1" type="ORF">BG006_002315</name>
</gene>
<reference evidence="1" key="1">
    <citation type="journal article" date="2020" name="Fungal Divers.">
        <title>Resolving the Mortierellaceae phylogeny through synthesis of multi-gene phylogenetics and phylogenomics.</title>
        <authorList>
            <person name="Vandepol N."/>
            <person name="Liber J."/>
            <person name="Desiro A."/>
            <person name="Na H."/>
            <person name="Kennedy M."/>
            <person name="Barry K."/>
            <person name="Grigoriev I.V."/>
            <person name="Miller A.N."/>
            <person name="O'Donnell K."/>
            <person name="Stajich J.E."/>
            <person name="Bonito G."/>
        </authorList>
    </citation>
    <scope>NUCLEOTIDE SEQUENCE</scope>
    <source>
        <strain evidence="1">NVP1</strain>
    </source>
</reference>